<protein>
    <recommendedName>
        <fullName evidence="3 8">Diaminopimelate epimerase</fullName>
        <shortName evidence="8">DAP epimerase</shortName>
        <ecNumber evidence="3 8">5.1.1.7</ecNumber>
    </recommendedName>
    <alternativeName>
        <fullName evidence="8">PLP-independent amino acid racemase</fullName>
    </alternativeName>
</protein>
<gene>
    <name evidence="8" type="primary">dapF</name>
    <name evidence="10" type="ORF">GFH32_01880</name>
</gene>
<keyword evidence="4 8" id="KW-0028">Amino-acid biosynthesis</keyword>
<evidence type="ECO:0000256" key="8">
    <source>
        <dbReference type="HAMAP-Rule" id="MF_00197"/>
    </source>
</evidence>
<feature type="site" description="Could be important to modulate the pK values of the two catalytic cysteine residues" evidence="8">
    <location>
        <position position="189"/>
    </location>
</feature>
<feature type="binding site" evidence="8">
    <location>
        <begin position="200"/>
        <end position="201"/>
    </location>
    <ligand>
        <name>substrate</name>
    </ligand>
</feature>
<evidence type="ECO:0000256" key="3">
    <source>
        <dbReference type="ARBA" id="ARBA00013080"/>
    </source>
</evidence>
<evidence type="ECO:0000256" key="1">
    <source>
        <dbReference type="ARBA" id="ARBA00005196"/>
    </source>
</evidence>
<dbReference type="EC" id="5.1.1.7" evidence="3 8"/>
<feature type="binding site" evidence="8">
    <location>
        <position position="172"/>
    </location>
    <ligand>
        <name>substrate</name>
    </ligand>
</feature>
<dbReference type="InterPro" id="IPR018510">
    <property type="entry name" value="DAP_epimerase_AS"/>
</dbReference>
<comment type="caution">
    <text evidence="8">Lacks conserved residue(s) required for the propagation of feature annotation.</text>
</comment>
<feature type="binding site" evidence="8">
    <location>
        <position position="67"/>
    </location>
    <ligand>
        <name>substrate</name>
    </ligand>
</feature>
<keyword evidence="8" id="KW-0963">Cytoplasm</keyword>
<dbReference type="GO" id="GO:0009089">
    <property type="term" value="P:lysine biosynthetic process via diaminopimelate"/>
    <property type="evidence" value="ECO:0007669"/>
    <property type="project" value="UniProtKB-UniRule"/>
</dbReference>
<dbReference type="InterPro" id="IPR001653">
    <property type="entry name" value="DAP_epimerase_DapF"/>
</dbReference>
<comment type="catalytic activity">
    <reaction evidence="7 8">
        <text>(2S,6S)-2,6-diaminopimelate = meso-2,6-diaminopimelate</text>
        <dbReference type="Rhea" id="RHEA:15393"/>
        <dbReference type="ChEBI" id="CHEBI:57609"/>
        <dbReference type="ChEBI" id="CHEBI:57791"/>
        <dbReference type="EC" id="5.1.1.7"/>
    </reaction>
</comment>
<dbReference type="AlphaFoldDB" id="A0A5Q0Q6P5"/>
<dbReference type="UniPathway" id="UPA00034">
    <property type="reaction ID" value="UER00025"/>
</dbReference>
<feature type="binding site" evidence="8">
    <location>
        <position position="15"/>
    </location>
    <ligand>
        <name>substrate</name>
    </ligand>
</feature>
<sequence length="262" mass="29002">MSKEIKFYKYQGAGNDFVLIDNRNSAFNAKDNDLIKHLCDRRFGIGGDGLMLLQDTKNFDFEMVYYNADGNEGTMCGNGGRCIVAFARDLDIIQNKTAFLAVDGPHDADIHDNQVHLGMIPVNEHHRDGEAYVMNTGSPHFVKFVEGLNDINMFKEGYAIRNNPTYIEKGINVNFIEKEGEGYFVRTFERGVEDETYACGTGAVASAMSVALKEGKDGDFNIPIRVIGGQLQISFHKKGSSFSNVFLTGPALQVFQGAIKLS</sequence>
<name>A0A5Q0Q6P5_9SPHI</name>
<keyword evidence="6 8" id="KW-0413">Isomerase</keyword>
<feature type="binding site" evidence="8">
    <location>
        <begin position="189"/>
        <end position="190"/>
    </location>
    <ligand>
        <name>substrate</name>
    </ligand>
</feature>
<reference evidence="10 11" key="1">
    <citation type="submission" date="2019-10" db="EMBL/GenBank/DDBJ databases">
        <authorList>
            <person name="Dong K."/>
        </authorList>
    </citation>
    <scope>NUCLEOTIDE SEQUENCE [LARGE SCALE GENOMIC DNA]</scope>
    <source>
        <strain evidence="11">dk4302</strain>
    </source>
</reference>
<proteinExistence type="inferred from homology"/>
<dbReference type="Proteomes" id="UP000326921">
    <property type="component" value="Chromosome"/>
</dbReference>
<feature type="active site" description="Proton donor" evidence="8">
    <location>
        <position position="76"/>
    </location>
</feature>
<evidence type="ECO:0000256" key="4">
    <source>
        <dbReference type="ARBA" id="ARBA00022605"/>
    </source>
</evidence>
<dbReference type="PANTHER" id="PTHR31689:SF0">
    <property type="entry name" value="DIAMINOPIMELATE EPIMERASE"/>
    <property type="match status" value="1"/>
</dbReference>
<dbReference type="PANTHER" id="PTHR31689">
    <property type="entry name" value="DIAMINOPIMELATE EPIMERASE, CHLOROPLASTIC"/>
    <property type="match status" value="1"/>
</dbReference>
<keyword evidence="11" id="KW-1185">Reference proteome</keyword>
<evidence type="ECO:0000256" key="2">
    <source>
        <dbReference type="ARBA" id="ARBA00010219"/>
    </source>
</evidence>
<feature type="active site" evidence="9">
    <location>
        <position position="76"/>
    </location>
</feature>
<dbReference type="RefSeq" id="WP_153509465.1">
    <property type="nucleotide sequence ID" value="NZ_CP045652.1"/>
</dbReference>
<feature type="site" description="Could be important to modulate the pK values of the two catalytic cysteine residues" evidence="8">
    <location>
        <position position="140"/>
    </location>
</feature>
<dbReference type="SUPFAM" id="SSF54506">
    <property type="entry name" value="Diaminopimelate epimerase-like"/>
    <property type="match status" value="2"/>
</dbReference>
<dbReference type="Gene3D" id="3.10.310.10">
    <property type="entry name" value="Diaminopimelate Epimerase, Chain A, domain 1"/>
    <property type="match status" value="2"/>
</dbReference>
<dbReference type="Pfam" id="PF01678">
    <property type="entry name" value="DAP_epimerase"/>
    <property type="match status" value="2"/>
</dbReference>
<accession>A0A5Q0Q6P5</accession>
<feature type="binding site" evidence="8">
    <location>
        <begin position="77"/>
        <end position="78"/>
    </location>
    <ligand>
        <name>substrate</name>
    </ligand>
</feature>
<comment type="subcellular location">
    <subcellularLocation>
        <location evidence="8">Cytoplasm</location>
    </subcellularLocation>
</comment>
<dbReference type="GO" id="GO:0008837">
    <property type="term" value="F:diaminopimelate epimerase activity"/>
    <property type="evidence" value="ECO:0007669"/>
    <property type="project" value="UniProtKB-UniRule"/>
</dbReference>
<evidence type="ECO:0000256" key="5">
    <source>
        <dbReference type="ARBA" id="ARBA00023154"/>
    </source>
</evidence>
<comment type="function">
    <text evidence="8">Catalyzes the stereoinversion of LL-2,6-diaminopimelate (L,L-DAP) to meso-diaminopimelate (meso-DAP), a precursor of L-lysine and an essential component of the bacterial peptidoglycan.</text>
</comment>
<dbReference type="HAMAP" id="MF_00197">
    <property type="entry name" value="DAP_epimerase"/>
    <property type="match status" value="1"/>
</dbReference>
<evidence type="ECO:0000256" key="6">
    <source>
        <dbReference type="ARBA" id="ARBA00023235"/>
    </source>
</evidence>
<organism evidence="10 11">
    <name type="scientific">Sphingobacterium zhuxiongii</name>
    <dbReference type="NCBI Taxonomy" id="2662364"/>
    <lineage>
        <taxon>Bacteria</taxon>
        <taxon>Pseudomonadati</taxon>
        <taxon>Bacteroidota</taxon>
        <taxon>Sphingobacteriia</taxon>
        <taxon>Sphingobacteriales</taxon>
        <taxon>Sphingobacteriaceae</taxon>
        <taxon>Sphingobacterium</taxon>
    </lineage>
</organism>
<dbReference type="EMBL" id="CP045652">
    <property type="protein sequence ID" value="QGA25143.1"/>
    <property type="molecule type" value="Genomic_DNA"/>
</dbReference>
<dbReference type="KEGG" id="sphe:GFH32_01880"/>
<evidence type="ECO:0000256" key="9">
    <source>
        <dbReference type="PROSITE-ProRule" id="PRU10125"/>
    </source>
</evidence>
<dbReference type="GO" id="GO:0005829">
    <property type="term" value="C:cytosol"/>
    <property type="evidence" value="ECO:0007669"/>
    <property type="project" value="TreeGrafter"/>
</dbReference>
<dbReference type="NCBIfam" id="TIGR00652">
    <property type="entry name" value="DapF"/>
    <property type="match status" value="1"/>
</dbReference>
<comment type="similarity">
    <text evidence="2 8">Belongs to the diaminopimelate epimerase family.</text>
</comment>
<comment type="subunit">
    <text evidence="8">Homodimer.</text>
</comment>
<keyword evidence="5 8" id="KW-0457">Lysine biosynthesis</keyword>
<comment type="pathway">
    <text evidence="1 8">Amino-acid biosynthesis; L-lysine biosynthesis via DAP pathway; DL-2,6-diaminopimelate from LL-2,6-diaminopimelate: step 1/1.</text>
</comment>
<evidence type="ECO:0000256" key="7">
    <source>
        <dbReference type="ARBA" id="ARBA00051712"/>
    </source>
</evidence>
<dbReference type="PROSITE" id="PS01326">
    <property type="entry name" value="DAP_EPIMERASE"/>
    <property type="match status" value="1"/>
</dbReference>
<evidence type="ECO:0000313" key="10">
    <source>
        <dbReference type="EMBL" id="QGA25143.1"/>
    </source>
</evidence>
<evidence type="ECO:0000313" key="11">
    <source>
        <dbReference type="Proteomes" id="UP000326921"/>
    </source>
</evidence>
<feature type="active site" description="Proton acceptor" evidence="8">
    <location>
        <position position="199"/>
    </location>
</feature>